<feature type="binding site" evidence="10 14">
    <location>
        <position position="9"/>
    </location>
    <ligand>
        <name>substrate</name>
    </ligand>
</feature>
<evidence type="ECO:0000256" key="1">
    <source>
        <dbReference type="ARBA" id="ARBA00001782"/>
    </source>
</evidence>
<evidence type="ECO:0000313" key="15">
    <source>
        <dbReference type="EMBL" id="MSS57347.1"/>
    </source>
</evidence>
<evidence type="ECO:0000256" key="12">
    <source>
        <dbReference type="PIRSR" id="PIRSR001461-1"/>
    </source>
</evidence>
<dbReference type="InterPro" id="IPR011060">
    <property type="entry name" value="RibuloseP-bd_barrel"/>
</dbReference>
<dbReference type="Gene3D" id="3.20.20.70">
    <property type="entry name" value="Aldolase class I"/>
    <property type="match status" value="1"/>
</dbReference>
<comment type="cofactor">
    <cofactor evidence="5">
        <name>Fe(2+)</name>
        <dbReference type="ChEBI" id="CHEBI:29033"/>
    </cofactor>
</comment>
<dbReference type="PIRSF" id="PIRSF001461">
    <property type="entry name" value="RPE"/>
    <property type="match status" value="1"/>
</dbReference>
<evidence type="ECO:0000256" key="13">
    <source>
        <dbReference type="PIRSR" id="PIRSR001461-2"/>
    </source>
</evidence>
<evidence type="ECO:0000313" key="16">
    <source>
        <dbReference type="Proteomes" id="UP000461880"/>
    </source>
</evidence>
<feature type="binding site" evidence="10 13">
    <location>
        <position position="34"/>
    </location>
    <ligand>
        <name>a divalent metal cation</name>
        <dbReference type="ChEBI" id="CHEBI:60240"/>
    </ligand>
</feature>
<comment type="caution">
    <text evidence="15">The sequence shown here is derived from an EMBL/GenBank/DDBJ whole genome shotgun (WGS) entry which is preliminary data.</text>
</comment>
<keyword evidence="13" id="KW-0170">Cobalt</keyword>
<keyword evidence="16" id="KW-1185">Reference proteome</keyword>
<comment type="cofactor">
    <cofactor evidence="2">
        <name>Mn(2+)</name>
        <dbReference type="ChEBI" id="CHEBI:29035"/>
    </cofactor>
</comment>
<comment type="catalytic activity">
    <reaction evidence="1 10 11">
        <text>D-ribulose 5-phosphate = D-xylulose 5-phosphate</text>
        <dbReference type="Rhea" id="RHEA:13677"/>
        <dbReference type="ChEBI" id="CHEBI:57737"/>
        <dbReference type="ChEBI" id="CHEBI:58121"/>
        <dbReference type="EC" id="5.1.3.1"/>
    </reaction>
</comment>
<evidence type="ECO:0000256" key="5">
    <source>
        <dbReference type="ARBA" id="ARBA00001954"/>
    </source>
</evidence>
<dbReference type="InterPro" id="IPR026019">
    <property type="entry name" value="Ribul_P_3_epim"/>
</dbReference>
<evidence type="ECO:0000256" key="6">
    <source>
        <dbReference type="ARBA" id="ARBA00009541"/>
    </source>
</evidence>
<evidence type="ECO:0000256" key="3">
    <source>
        <dbReference type="ARBA" id="ARBA00001941"/>
    </source>
</evidence>
<comment type="cofactor">
    <cofactor evidence="10 13">
        <name>a divalent metal cation</name>
        <dbReference type="ChEBI" id="CHEBI:60240"/>
    </cofactor>
    <text evidence="10 13">Binds 1 divalent metal cation per subunit.</text>
</comment>
<dbReference type="InterPro" id="IPR013785">
    <property type="entry name" value="Aldolase_TIM"/>
</dbReference>
<comment type="function">
    <text evidence="10">Catalyzes the reversible epimerization of D-ribulose 5-phosphate to D-xylulose 5-phosphate.</text>
</comment>
<dbReference type="GO" id="GO:0004750">
    <property type="term" value="F:D-ribulose-phosphate 3-epimerase activity"/>
    <property type="evidence" value="ECO:0007669"/>
    <property type="project" value="UniProtKB-UniRule"/>
</dbReference>
<dbReference type="NCBIfam" id="NF004076">
    <property type="entry name" value="PRK05581.1-4"/>
    <property type="match status" value="1"/>
</dbReference>
<dbReference type="HAMAP" id="MF_02227">
    <property type="entry name" value="RPE"/>
    <property type="match status" value="1"/>
</dbReference>
<dbReference type="GO" id="GO:0006098">
    <property type="term" value="P:pentose-phosphate shunt"/>
    <property type="evidence" value="ECO:0007669"/>
    <property type="project" value="UniProtKB-UniRule"/>
</dbReference>
<feature type="binding site" evidence="10 14">
    <location>
        <begin position="201"/>
        <end position="202"/>
    </location>
    <ligand>
        <name>substrate</name>
    </ligand>
</feature>
<keyword evidence="9 10" id="KW-0413">Isomerase</keyword>
<dbReference type="EC" id="5.1.3.1" evidence="7 10"/>
<evidence type="ECO:0000256" key="2">
    <source>
        <dbReference type="ARBA" id="ARBA00001936"/>
    </source>
</evidence>
<comment type="cofactor">
    <cofactor evidence="3">
        <name>Co(2+)</name>
        <dbReference type="ChEBI" id="CHEBI:48828"/>
    </cofactor>
</comment>
<dbReference type="GO" id="GO:0046872">
    <property type="term" value="F:metal ion binding"/>
    <property type="evidence" value="ECO:0007669"/>
    <property type="project" value="UniProtKB-UniRule"/>
</dbReference>
<evidence type="ECO:0000256" key="14">
    <source>
        <dbReference type="PIRSR" id="PIRSR001461-3"/>
    </source>
</evidence>
<feature type="binding site" evidence="10 14">
    <location>
        <position position="67"/>
    </location>
    <ligand>
        <name>substrate</name>
    </ligand>
</feature>
<evidence type="ECO:0000256" key="4">
    <source>
        <dbReference type="ARBA" id="ARBA00001947"/>
    </source>
</evidence>
<dbReference type="PANTHER" id="PTHR11749">
    <property type="entry name" value="RIBULOSE-5-PHOSPHATE-3-EPIMERASE"/>
    <property type="match status" value="1"/>
</dbReference>
<keyword evidence="8 10" id="KW-0479">Metal-binding</keyword>
<protein>
    <recommendedName>
        <fullName evidence="7 10">Ribulose-phosphate 3-epimerase</fullName>
        <ecNumber evidence="7 10">5.1.3.1</ecNumber>
    </recommendedName>
</protein>
<feature type="binding site" evidence="10 13">
    <location>
        <position position="36"/>
    </location>
    <ligand>
        <name>a divalent metal cation</name>
        <dbReference type="ChEBI" id="CHEBI:60240"/>
    </ligand>
</feature>
<keyword evidence="13" id="KW-0464">Manganese</keyword>
<evidence type="ECO:0000256" key="10">
    <source>
        <dbReference type="HAMAP-Rule" id="MF_02227"/>
    </source>
</evidence>
<organism evidence="15 16">
    <name type="scientific">Stecheria intestinalis</name>
    <dbReference type="NCBI Taxonomy" id="2606630"/>
    <lineage>
        <taxon>Bacteria</taxon>
        <taxon>Bacillati</taxon>
        <taxon>Bacillota</taxon>
        <taxon>Erysipelotrichia</taxon>
        <taxon>Erysipelotrichales</taxon>
        <taxon>Erysipelotrichaceae</taxon>
        <taxon>Stecheria</taxon>
    </lineage>
</organism>
<feature type="binding site" evidence="10 14">
    <location>
        <begin position="146"/>
        <end position="149"/>
    </location>
    <ligand>
        <name>substrate</name>
    </ligand>
</feature>
<accession>A0A7X2TEB3</accession>
<dbReference type="InterPro" id="IPR000056">
    <property type="entry name" value="Ribul_P_3_epim-like"/>
</dbReference>
<dbReference type="GO" id="GO:0019323">
    <property type="term" value="P:pentose catabolic process"/>
    <property type="evidence" value="ECO:0007669"/>
    <property type="project" value="UniProtKB-UniRule"/>
</dbReference>
<sequence length="217" mass="24260">MKQTLIAPSVLSMDYSRMEQETRELNESGAKWLHFDVMDGSFVPNLTFGPDILKGFRKASDLFMDVHVMINDPEFFMDRFYEAGADNYTFHEEAVKDKAKIVTMAEHAHELGKSVGISIKPATPIEYLKPYLSLFDVFLIMSVEPGFGGQKFKPESADRIRTLRGWLDEAGLSSHIEVDGGINAETAKIVKEAGADVLVAGSYVFRSNIREAVKSLE</sequence>
<dbReference type="EMBL" id="VUMN01000001">
    <property type="protein sequence ID" value="MSS57347.1"/>
    <property type="molecule type" value="Genomic_DNA"/>
</dbReference>
<evidence type="ECO:0000256" key="11">
    <source>
        <dbReference type="PIRNR" id="PIRNR001461"/>
    </source>
</evidence>
<gene>
    <name evidence="10 15" type="primary">rpe</name>
    <name evidence="15" type="ORF">FYJ51_00280</name>
</gene>
<dbReference type="SUPFAM" id="SSF51366">
    <property type="entry name" value="Ribulose-phoshate binding barrel"/>
    <property type="match status" value="1"/>
</dbReference>
<dbReference type="AlphaFoldDB" id="A0A7X2TEB3"/>
<feature type="binding site" evidence="14">
    <location>
        <position position="181"/>
    </location>
    <ligand>
        <name>substrate</name>
    </ligand>
</feature>
<reference evidence="15 16" key="1">
    <citation type="submission" date="2019-08" db="EMBL/GenBank/DDBJ databases">
        <title>In-depth cultivation of the pig gut microbiome towards novel bacterial diversity and tailored functional studies.</title>
        <authorList>
            <person name="Wylensek D."/>
            <person name="Hitch T.C.A."/>
            <person name="Clavel T."/>
        </authorList>
    </citation>
    <scope>NUCLEOTIDE SEQUENCE [LARGE SCALE GENOMIC DNA]</scope>
    <source>
        <strain evidence="15 16">Oil+RF-744-GAM-WT-6</strain>
    </source>
</reference>
<feature type="binding site" evidence="10 13">
    <location>
        <position position="179"/>
    </location>
    <ligand>
        <name>a divalent metal cation</name>
        <dbReference type="ChEBI" id="CHEBI:60240"/>
    </ligand>
</feature>
<dbReference type="FunFam" id="3.20.20.70:FF:000004">
    <property type="entry name" value="Ribulose-phosphate 3-epimerase"/>
    <property type="match status" value="1"/>
</dbReference>
<keyword evidence="13" id="KW-0862">Zinc</keyword>
<dbReference type="NCBIfam" id="TIGR01163">
    <property type="entry name" value="rpe"/>
    <property type="match status" value="1"/>
</dbReference>
<dbReference type="Proteomes" id="UP000461880">
    <property type="component" value="Unassembled WGS sequence"/>
</dbReference>
<evidence type="ECO:0000256" key="7">
    <source>
        <dbReference type="ARBA" id="ARBA00013188"/>
    </source>
</evidence>
<evidence type="ECO:0000256" key="8">
    <source>
        <dbReference type="ARBA" id="ARBA00022723"/>
    </source>
</evidence>
<feature type="binding site" evidence="10">
    <location>
        <begin position="179"/>
        <end position="181"/>
    </location>
    <ligand>
        <name>substrate</name>
    </ligand>
</feature>
<feature type="active site" description="Proton donor" evidence="10 12">
    <location>
        <position position="179"/>
    </location>
</feature>
<evidence type="ECO:0000256" key="9">
    <source>
        <dbReference type="ARBA" id="ARBA00023235"/>
    </source>
</evidence>
<feature type="active site" description="Proton acceptor" evidence="10 12">
    <location>
        <position position="36"/>
    </location>
</feature>
<proteinExistence type="inferred from homology"/>
<comment type="pathway">
    <text evidence="10">Carbohydrate degradation.</text>
</comment>
<name>A0A7X2TEB3_9FIRM</name>
<feature type="binding site" evidence="10 13">
    <location>
        <position position="67"/>
    </location>
    <ligand>
        <name>a divalent metal cation</name>
        <dbReference type="ChEBI" id="CHEBI:60240"/>
    </ligand>
</feature>
<dbReference type="CDD" id="cd00429">
    <property type="entry name" value="RPE"/>
    <property type="match status" value="1"/>
</dbReference>
<dbReference type="PROSITE" id="PS01085">
    <property type="entry name" value="RIBUL_P_3_EPIMER_1"/>
    <property type="match status" value="1"/>
</dbReference>
<dbReference type="Pfam" id="PF00834">
    <property type="entry name" value="Ribul_P_3_epim"/>
    <property type="match status" value="1"/>
</dbReference>
<comment type="similarity">
    <text evidence="6 10 11">Belongs to the ribulose-phosphate 3-epimerase family.</text>
</comment>
<dbReference type="GO" id="GO:0005737">
    <property type="term" value="C:cytoplasm"/>
    <property type="evidence" value="ECO:0007669"/>
    <property type="project" value="UniProtKB-ARBA"/>
</dbReference>
<keyword evidence="10 11" id="KW-0119">Carbohydrate metabolism</keyword>
<dbReference type="RefSeq" id="WP_105303615.1">
    <property type="nucleotide sequence ID" value="NZ_VUMN01000001.1"/>
</dbReference>
<comment type="cofactor">
    <cofactor evidence="4">
        <name>Zn(2+)</name>
        <dbReference type="ChEBI" id="CHEBI:29105"/>
    </cofactor>
</comment>